<sequence length="155" mass="18288">MEQMTDTRLADQLCFSIYNTNRLFAKFYQKALEPYQLTYTQYIVLLALWEQNCQTLSDLAKELDLASNTLTPLLKRLETAGWLTRCRAENDQRQLTIQLTEKGKEQKSAIEKRLEKCMNEQVAINVDQYDRMLKDNQRLMEGLKDYLASTQEKFE</sequence>
<comment type="similarity">
    <text evidence="5">Belongs to the SarZ family.</text>
</comment>
<evidence type="ECO:0000259" key="8">
    <source>
        <dbReference type="PROSITE" id="PS50995"/>
    </source>
</evidence>
<dbReference type="KEGG" id="too:C7K38_03325"/>
<dbReference type="Gene3D" id="1.10.10.10">
    <property type="entry name" value="Winged helix-like DNA-binding domain superfamily/Winged helix DNA-binding domain"/>
    <property type="match status" value="1"/>
</dbReference>
<reference evidence="9 11" key="1">
    <citation type="journal article" date="2012" name="Int. J. Syst. Evol. Microbiol.">
        <title>Characterization of Tetragenococcus strains from sugar thick juice reveals a novel species, Tetragenococcus osmophilus sp. nov., and divides Tetragenococcus halophilus into two subspecies, T. halophilus subsp. halophilus subsp. nov. and T. halophilus subsp. flandriensis subsp. nov.</title>
        <authorList>
            <person name="Juste A."/>
            <person name="Van Trappen S."/>
            <person name="Verreth C."/>
            <person name="Cleenwerck I."/>
            <person name="De Vos P."/>
            <person name="Lievens B."/>
            <person name="Willems K.A."/>
        </authorList>
    </citation>
    <scope>NUCLEOTIDE SEQUENCE [LARGE SCALE GENOMIC DNA]</scope>
    <source>
        <strain evidence="9 11">JCM 31126</strain>
    </source>
</reference>
<dbReference type="InterPro" id="IPR036390">
    <property type="entry name" value="WH_DNA-bd_sf"/>
</dbReference>
<keyword evidence="4" id="KW-0804">Transcription</keyword>
<reference evidence="9" key="3">
    <citation type="submission" date="2018-03" db="EMBL/GenBank/DDBJ databases">
        <authorList>
            <person name="Jeon C.O."/>
        </authorList>
    </citation>
    <scope>NUCLEOTIDE SEQUENCE</scope>
    <source>
        <strain evidence="9">JCM 31126</strain>
    </source>
</reference>
<evidence type="ECO:0000313" key="10">
    <source>
        <dbReference type="EMBL" id="GMA72929.1"/>
    </source>
</evidence>
<evidence type="ECO:0000256" key="6">
    <source>
        <dbReference type="ARBA" id="ARBA00047188"/>
    </source>
</evidence>
<dbReference type="GO" id="GO:0003700">
    <property type="term" value="F:DNA-binding transcription factor activity"/>
    <property type="evidence" value="ECO:0007669"/>
    <property type="project" value="InterPro"/>
</dbReference>
<evidence type="ECO:0000313" key="9">
    <source>
        <dbReference type="EMBL" id="AYW47487.1"/>
    </source>
</evidence>
<dbReference type="InterPro" id="IPR036388">
    <property type="entry name" value="WH-like_DNA-bd_sf"/>
</dbReference>
<keyword evidence="11" id="KW-1185">Reference proteome</keyword>
<feature type="domain" description="HTH marR-type" evidence="8">
    <location>
        <begin position="10"/>
        <end position="148"/>
    </location>
</feature>
<dbReference type="PANTHER" id="PTHR42756">
    <property type="entry name" value="TRANSCRIPTIONAL REGULATOR, MARR"/>
    <property type="match status" value="1"/>
</dbReference>
<evidence type="ECO:0000256" key="5">
    <source>
        <dbReference type="ARBA" id="ARBA00046337"/>
    </source>
</evidence>
<dbReference type="PRINTS" id="PR00598">
    <property type="entry name" value="HTHMARR"/>
</dbReference>
<dbReference type="GO" id="GO:0003677">
    <property type="term" value="F:DNA binding"/>
    <property type="evidence" value="ECO:0007669"/>
    <property type="project" value="UniProtKB-KW"/>
</dbReference>
<protein>
    <recommendedName>
        <fullName evidence="6">HTH-type transcriptional regulator SarZ</fullName>
    </recommendedName>
    <alternativeName>
        <fullName evidence="7">Staphylococcal accessory regulator Z</fullName>
    </alternativeName>
</protein>
<dbReference type="SMART" id="SM00347">
    <property type="entry name" value="HTH_MARR"/>
    <property type="match status" value="1"/>
</dbReference>
<organism evidence="10 12">
    <name type="scientific">Tetragenococcus osmophilus</name>
    <dbReference type="NCBI Taxonomy" id="526944"/>
    <lineage>
        <taxon>Bacteria</taxon>
        <taxon>Bacillati</taxon>
        <taxon>Bacillota</taxon>
        <taxon>Bacilli</taxon>
        <taxon>Lactobacillales</taxon>
        <taxon>Enterococcaceae</taxon>
        <taxon>Tetragenococcus</taxon>
    </lineage>
</organism>
<evidence type="ECO:0000256" key="4">
    <source>
        <dbReference type="ARBA" id="ARBA00023163"/>
    </source>
</evidence>
<dbReference type="AlphaFoldDB" id="A0AA37XMN8"/>
<evidence type="ECO:0000256" key="3">
    <source>
        <dbReference type="ARBA" id="ARBA00023125"/>
    </source>
</evidence>
<dbReference type="EMBL" id="BSUW01000001">
    <property type="protein sequence ID" value="GMA72929.1"/>
    <property type="molecule type" value="Genomic_DNA"/>
</dbReference>
<keyword evidence="3" id="KW-0238">DNA-binding</keyword>
<evidence type="ECO:0000313" key="12">
    <source>
        <dbReference type="Proteomes" id="UP001157039"/>
    </source>
</evidence>
<dbReference type="RefSeq" id="WP_123934645.1">
    <property type="nucleotide sequence ID" value="NZ_BSUW01000001.1"/>
</dbReference>
<dbReference type="InterPro" id="IPR055166">
    <property type="entry name" value="Transc_reg_Sar_Rot_HTH"/>
</dbReference>
<dbReference type="PROSITE" id="PS50995">
    <property type="entry name" value="HTH_MARR_2"/>
    <property type="match status" value="1"/>
</dbReference>
<comment type="subcellular location">
    <subcellularLocation>
        <location evidence="1">Cytoplasm</location>
    </subcellularLocation>
</comment>
<dbReference type="Proteomes" id="UP000268310">
    <property type="component" value="Chromosome"/>
</dbReference>
<proteinExistence type="inferred from homology"/>
<evidence type="ECO:0000256" key="1">
    <source>
        <dbReference type="ARBA" id="ARBA00004496"/>
    </source>
</evidence>
<gene>
    <name evidence="9" type="ORF">C7K38_03325</name>
    <name evidence="10" type="ORF">GCM10025885_19780</name>
</gene>
<evidence type="ECO:0000313" key="11">
    <source>
        <dbReference type="Proteomes" id="UP000268310"/>
    </source>
</evidence>
<accession>A0AA37XMN8</accession>
<dbReference type="Proteomes" id="UP001157039">
    <property type="component" value="Unassembled WGS sequence"/>
</dbReference>
<dbReference type="InterPro" id="IPR000835">
    <property type="entry name" value="HTH_MarR-typ"/>
</dbReference>
<dbReference type="SUPFAM" id="SSF46785">
    <property type="entry name" value="Winged helix' DNA-binding domain"/>
    <property type="match status" value="1"/>
</dbReference>
<dbReference type="PANTHER" id="PTHR42756:SF1">
    <property type="entry name" value="TRANSCRIPTIONAL REPRESSOR OF EMRAB OPERON"/>
    <property type="match status" value="1"/>
</dbReference>
<keyword evidence="2" id="KW-0805">Transcription regulation</keyword>
<reference evidence="10 12" key="2">
    <citation type="journal article" date="2014" name="Int. J. Syst. Evol. Microbiol.">
        <title>Complete genome sequence of Corynebacterium casei LMG S-19264T (=DSM 44701T), isolated from a smear-ripened cheese.</title>
        <authorList>
            <consortium name="US DOE Joint Genome Institute (JGI-PGF)"/>
            <person name="Walter F."/>
            <person name="Albersmeier A."/>
            <person name="Kalinowski J."/>
            <person name="Ruckert C."/>
        </authorList>
    </citation>
    <scope>NUCLEOTIDE SEQUENCE [LARGE SCALE GENOMIC DNA]</scope>
    <source>
        <strain evidence="10 12">NBRC 114545</strain>
    </source>
</reference>
<dbReference type="Pfam" id="PF22381">
    <property type="entry name" value="Staph_reg_Sar_Rot"/>
    <property type="match status" value="1"/>
</dbReference>
<dbReference type="GO" id="GO:0005737">
    <property type="term" value="C:cytoplasm"/>
    <property type="evidence" value="ECO:0007669"/>
    <property type="project" value="UniProtKB-SubCell"/>
</dbReference>
<evidence type="ECO:0000256" key="7">
    <source>
        <dbReference type="ARBA" id="ARBA00047207"/>
    </source>
</evidence>
<name>A0AA37XMN8_9ENTE</name>
<reference evidence="10" key="4">
    <citation type="submission" date="2023-02" db="EMBL/GenBank/DDBJ databases">
        <authorList>
            <person name="Sun Q."/>
            <person name="Mori K."/>
        </authorList>
    </citation>
    <scope>NUCLEOTIDE SEQUENCE</scope>
    <source>
        <strain evidence="10">NBRC 114545</strain>
    </source>
</reference>
<evidence type="ECO:0000256" key="2">
    <source>
        <dbReference type="ARBA" id="ARBA00023015"/>
    </source>
</evidence>
<dbReference type="EMBL" id="CP027783">
    <property type="protein sequence ID" value="AYW47487.1"/>
    <property type="molecule type" value="Genomic_DNA"/>
</dbReference>